<evidence type="ECO:0000256" key="1">
    <source>
        <dbReference type="SAM" id="MobiDB-lite"/>
    </source>
</evidence>
<dbReference type="Proteomes" id="UP000663848">
    <property type="component" value="Unassembled WGS sequence"/>
</dbReference>
<organism evidence="2 3">
    <name type="scientific">Rotaria socialis</name>
    <dbReference type="NCBI Taxonomy" id="392032"/>
    <lineage>
        <taxon>Eukaryota</taxon>
        <taxon>Metazoa</taxon>
        <taxon>Spiralia</taxon>
        <taxon>Gnathifera</taxon>
        <taxon>Rotifera</taxon>
        <taxon>Eurotatoria</taxon>
        <taxon>Bdelloidea</taxon>
        <taxon>Philodinida</taxon>
        <taxon>Philodinidae</taxon>
        <taxon>Rotaria</taxon>
    </lineage>
</organism>
<feature type="non-terminal residue" evidence="2">
    <location>
        <position position="56"/>
    </location>
</feature>
<feature type="region of interest" description="Disordered" evidence="1">
    <location>
        <begin position="1"/>
        <end position="56"/>
    </location>
</feature>
<gene>
    <name evidence="2" type="ORF">QYT958_LOCUS45213</name>
</gene>
<evidence type="ECO:0000313" key="3">
    <source>
        <dbReference type="Proteomes" id="UP000663848"/>
    </source>
</evidence>
<reference evidence="2" key="1">
    <citation type="submission" date="2021-02" db="EMBL/GenBank/DDBJ databases">
        <authorList>
            <person name="Nowell W R."/>
        </authorList>
    </citation>
    <scope>NUCLEOTIDE SEQUENCE</scope>
</reference>
<dbReference type="EMBL" id="CAJOBR010074057">
    <property type="protein sequence ID" value="CAF5107817.1"/>
    <property type="molecule type" value="Genomic_DNA"/>
</dbReference>
<dbReference type="AlphaFoldDB" id="A0A822ERU9"/>
<sequence>MATNIIIINSPSDDEDSKSEIEQRRLLRPPSPSDIPQKTFKPLPQTIIRSIENNRK</sequence>
<evidence type="ECO:0000313" key="2">
    <source>
        <dbReference type="EMBL" id="CAF5107817.1"/>
    </source>
</evidence>
<protein>
    <submittedName>
        <fullName evidence="2">Uncharacterized protein</fullName>
    </submittedName>
</protein>
<accession>A0A822ERU9</accession>
<proteinExistence type="predicted"/>
<comment type="caution">
    <text evidence="2">The sequence shown here is derived from an EMBL/GenBank/DDBJ whole genome shotgun (WGS) entry which is preliminary data.</text>
</comment>
<name>A0A822ERU9_9BILA</name>
<feature type="compositionally biased region" description="Polar residues" evidence="1">
    <location>
        <begin position="1"/>
        <end position="11"/>
    </location>
</feature>